<dbReference type="AlphaFoldDB" id="A0A2W2C6I7"/>
<feature type="transmembrane region" description="Helical" evidence="1">
    <location>
        <begin position="69"/>
        <end position="94"/>
    </location>
</feature>
<protein>
    <submittedName>
        <fullName evidence="2">Uncharacterized protein</fullName>
    </submittedName>
</protein>
<keyword evidence="1" id="KW-1133">Transmembrane helix</keyword>
<keyword evidence="1" id="KW-0472">Membrane</keyword>
<gene>
    <name evidence="2" type="ORF">DK847_16100</name>
</gene>
<keyword evidence="1" id="KW-0812">Transmembrane</keyword>
<name>A0A2W2C6I7_9HYPH</name>
<evidence type="ECO:0000313" key="2">
    <source>
        <dbReference type="EMBL" id="PZF75753.1"/>
    </source>
</evidence>
<dbReference type="EMBL" id="QKVK01000008">
    <property type="protein sequence ID" value="PZF75753.1"/>
    <property type="molecule type" value="Genomic_DNA"/>
</dbReference>
<accession>A0A2W2C6I7</accession>
<evidence type="ECO:0000313" key="3">
    <source>
        <dbReference type="Proteomes" id="UP000248795"/>
    </source>
</evidence>
<proteinExistence type="predicted"/>
<feature type="transmembrane region" description="Helical" evidence="1">
    <location>
        <begin position="38"/>
        <end position="57"/>
    </location>
</feature>
<evidence type="ECO:0000256" key="1">
    <source>
        <dbReference type="SAM" id="Phobius"/>
    </source>
</evidence>
<feature type="transmembrane region" description="Helical" evidence="1">
    <location>
        <begin position="12"/>
        <end position="32"/>
    </location>
</feature>
<sequence>MSNHEQGMTRQGALRLEFFIIGLGIFALLLIFQPFSLQLFAIGSVLVVIAGLINNLLPMAQPGVKVRSVITVAMVVAMIFCIVLLVSIAAAHLYGAFFLKPPDPNTLAGKVQLGTPPFWRQPLVWGIAAVAAGLAVIITAMTKYRD</sequence>
<reference evidence="3" key="1">
    <citation type="submission" date="2018-06" db="EMBL/GenBank/DDBJ databases">
        <title>Aestuariibacter litoralis strain KCTC 52945T.</title>
        <authorList>
            <person name="Li X."/>
            <person name="Salam N."/>
            <person name="Li J.-L."/>
            <person name="Chen Y.-M."/>
            <person name="Yang Z.-W."/>
            <person name="Zhang L.-Y."/>
            <person name="Han M.-X."/>
            <person name="Xiao M."/>
            <person name="Li W.-J."/>
        </authorList>
    </citation>
    <scope>NUCLEOTIDE SEQUENCE [LARGE SCALE GENOMIC DNA]</scope>
    <source>
        <strain evidence="3">KCTC 52945</strain>
    </source>
</reference>
<keyword evidence="3" id="KW-1185">Reference proteome</keyword>
<organism evidence="2 3">
    <name type="scientific">Aestuariivirga litoralis</name>
    <dbReference type="NCBI Taxonomy" id="2650924"/>
    <lineage>
        <taxon>Bacteria</taxon>
        <taxon>Pseudomonadati</taxon>
        <taxon>Pseudomonadota</taxon>
        <taxon>Alphaproteobacteria</taxon>
        <taxon>Hyphomicrobiales</taxon>
        <taxon>Aestuariivirgaceae</taxon>
        <taxon>Aestuariivirga</taxon>
    </lineage>
</organism>
<comment type="caution">
    <text evidence="2">The sequence shown here is derived from an EMBL/GenBank/DDBJ whole genome shotgun (WGS) entry which is preliminary data.</text>
</comment>
<feature type="transmembrane region" description="Helical" evidence="1">
    <location>
        <begin position="123"/>
        <end position="142"/>
    </location>
</feature>
<dbReference type="Proteomes" id="UP000248795">
    <property type="component" value="Unassembled WGS sequence"/>
</dbReference>
<dbReference type="RefSeq" id="WP_111199560.1">
    <property type="nucleotide sequence ID" value="NZ_QKVK01000008.1"/>
</dbReference>